<dbReference type="AlphaFoldDB" id="A0A8X6J190"/>
<organism evidence="2 3">
    <name type="scientific">Trichonephila clavata</name>
    <name type="common">Joro spider</name>
    <name type="synonym">Nephila clavata</name>
    <dbReference type="NCBI Taxonomy" id="2740835"/>
    <lineage>
        <taxon>Eukaryota</taxon>
        <taxon>Metazoa</taxon>
        <taxon>Ecdysozoa</taxon>
        <taxon>Arthropoda</taxon>
        <taxon>Chelicerata</taxon>
        <taxon>Arachnida</taxon>
        <taxon>Araneae</taxon>
        <taxon>Araneomorphae</taxon>
        <taxon>Entelegynae</taxon>
        <taxon>Araneoidea</taxon>
        <taxon>Nephilidae</taxon>
        <taxon>Trichonephila</taxon>
    </lineage>
</organism>
<dbReference type="InterPro" id="IPR049012">
    <property type="entry name" value="Mutator_transp_dom"/>
</dbReference>
<protein>
    <recommendedName>
        <fullName evidence="1">Mutator-like transposase domain-containing protein</fullName>
    </recommendedName>
</protein>
<sequence length="284" mass="32021">MPRTKRKNKSSKLSIQKRWCTETKTESNMDISEHNSNVAQRSSGDRILKNERISMQEKSVLEQENIADTYDGPSYIIVDKNALCDIFKYTLCGICNQSTLKLEFGHKYGFSHQLKLVCKTCSEQKMECFTSPRLEKKSNTSTPFDVNVRAVQAFLAISGGHASVEKFCMFLNMPLMSSKTFNEIKCYINSVYSLASQTVLNYTRGNASAAVHEIHRRKNLLRGPMSTKGIRTMIKRSEETGKLGVQTGRGRKRIPLVLVDAVKTDVYIQSQTEFGDSNACAVSR</sequence>
<proteinExistence type="predicted"/>
<comment type="caution">
    <text evidence="2">The sequence shown here is derived from an EMBL/GenBank/DDBJ whole genome shotgun (WGS) entry which is preliminary data.</text>
</comment>
<name>A0A8X6J190_TRICU</name>
<evidence type="ECO:0000313" key="3">
    <source>
        <dbReference type="Proteomes" id="UP000887116"/>
    </source>
</evidence>
<dbReference type="Pfam" id="PF20700">
    <property type="entry name" value="Mutator"/>
    <property type="match status" value="1"/>
</dbReference>
<reference evidence="2" key="1">
    <citation type="submission" date="2020-07" db="EMBL/GenBank/DDBJ databases">
        <title>Multicomponent nature underlies the extraordinary mechanical properties of spider dragline silk.</title>
        <authorList>
            <person name="Kono N."/>
            <person name="Nakamura H."/>
            <person name="Mori M."/>
            <person name="Yoshida Y."/>
            <person name="Ohtoshi R."/>
            <person name="Malay A.D."/>
            <person name="Moran D.A.P."/>
            <person name="Tomita M."/>
            <person name="Numata K."/>
            <person name="Arakawa K."/>
        </authorList>
    </citation>
    <scope>NUCLEOTIDE SEQUENCE</scope>
</reference>
<dbReference type="OrthoDB" id="6509901at2759"/>
<dbReference type="Proteomes" id="UP000887116">
    <property type="component" value="Unassembled WGS sequence"/>
</dbReference>
<accession>A0A8X6J190</accession>
<dbReference type="EMBL" id="BMAO01003317">
    <property type="protein sequence ID" value="GFQ87060.1"/>
    <property type="molecule type" value="Genomic_DNA"/>
</dbReference>
<feature type="domain" description="Mutator-like transposase" evidence="1">
    <location>
        <begin position="94"/>
        <end position="200"/>
    </location>
</feature>
<evidence type="ECO:0000313" key="2">
    <source>
        <dbReference type="EMBL" id="GFQ87060.1"/>
    </source>
</evidence>
<keyword evidence="3" id="KW-1185">Reference proteome</keyword>
<gene>
    <name evidence="2" type="primary">AVEN_56570_1</name>
    <name evidence="2" type="ORF">TNCT_681081</name>
</gene>
<evidence type="ECO:0000259" key="1">
    <source>
        <dbReference type="Pfam" id="PF20700"/>
    </source>
</evidence>